<gene>
    <name evidence="1" type="ORF">Tco_0680956</name>
</gene>
<reference evidence="1" key="2">
    <citation type="submission" date="2022-01" db="EMBL/GenBank/DDBJ databases">
        <authorList>
            <person name="Yamashiro T."/>
            <person name="Shiraishi A."/>
            <person name="Satake H."/>
            <person name="Nakayama K."/>
        </authorList>
    </citation>
    <scope>NUCLEOTIDE SEQUENCE</scope>
</reference>
<keyword evidence="2" id="KW-1185">Reference proteome</keyword>
<name>A0ABQ4XM08_9ASTR</name>
<dbReference type="Proteomes" id="UP001151760">
    <property type="component" value="Unassembled WGS sequence"/>
</dbReference>
<accession>A0ABQ4XM08</accession>
<comment type="caution">
    <text evidence="1">The sequence shown here is derived from an EMBL/GenBank/DDBJ whole genome shotgun (WGS) entry which is preliminary data.</text>
</comment>
<reference evidence="1" key="1">
    <citation type="journal article" date="2022" name="Int. J. Mol. Sci.">
        <title>Draft Genome of Tanacetum Coccineum: Genomic Comparison of Closely Related Tanacetum-Family Plants.</title>
        <authorList>
            <person name="Yamashiro T."/>
            <person name="Shiraishi A."/>
            <person name="Nakayama K."/>
            <person name="Satake H."/>
        </authorList>
    </citation>
    <scope>NUCLEOTIDE SEQUENCE</scope>
</reference>
<evidence type="ECO:0000313" key="2">
    <source>
        <dbReference type="Proteomes" id="UP001151760"/>
    </source>
</evidence>
<organism evidence="1 2">
    <name type="scientific">Tanacetum coccineum</name>
    <dbReference type="NCBI Taxonomy" id="301880"/>
    <lineage>
        <taxon>Eukaryota</taxon>
        <taxon>Viridiplantae</taxon>
        <taxon>Streptophyta</taxon>
        <taxon>Embryophyta</taxon>
        <taxon>Tracheophyta</taxon>
        <taxon>Spermatophyta</taxon>
        <taxon>Magnoliopsida</taxon>
        <taxon>eudicotyledons</taxon>
        <taxon>Gunneridae</taxon>
        <taxon>Pentapetalae</taxon>
        <taxon>asterids</taxon>
        <taxon>campanulids</taxon>
        <taxon>Asterales</taxon>
        <taxon>Asteraceae</taxon>
        <taxon>Asteroideae</taxon>
        <taxon>Anthemideae</taxon>
        <taxon>Anthemidinae</taxon>
        <taxon>Tanacetum</taxon>
    </lineage>
</organism>
<dbReference type="EMBL" id="BQNB010009644">
    <property type="protein sequence ID" value="GJS66392.1"/>
    <property type="molecule type" value="Genomic_DNA"/>
</dbReference>
<evidence type="ECO:0000313" key="1">
    <source>
        <dbReference type="EMBL" id="GJS66392.1"/>
    </source>
</evidence>
<sequence>MEMFTHRLKVIQQEQSSEITWRSYYEEQMRSSVDGLKEMAINMANIGNKLTLKSIETLEHVKKAKLVIEDNGIGNTEGQTWEVNELGDDQSAVKENNNDVAESFFQELEIDFEAVHKYLQMDETWIVQREIMHYLSAQHKLKSD</sequence>
<proteinExistence type="predicted"/>
<protein>
    <submittedName>
        <fullName evidence="1">Uncharacterized protein</fullName>
    </submittedName>
</protein>